<dbReference type="RefSeq" id="WP_147188288.1">
    <property type="nucleotide sequence ID" value="NZ_CP042435.1"/>
</dbReference>
<name>A0A5B8V7Y5_9BACT</name>
<dbReference type="OrthoDB" id="610933at2"/>
<reference evidence="1 2" key="1">
    <citation type="journal article" date="2016" name="Int. J. Syst. Evol. Microbiol.">
        <title>Panacibacter ginsenosidivorans gen. nov., sp. nov., with ginsenoside converting activity isolated from soil of a ginseng field.</title>
        <authorList>
            <person name="Siddiqi M.Z."/>
            <person name="Muhammad Shafi S."/>
            <person name="Choi K.D."/>
            <person name="Im W.T."/>
        </authorList>
    </citation>
    <scope>NUCLEOTIDE SEQUENCE [LARGE SCALE GENOMIC DNA]</scope>
    <source>
        <strain evidence="1 2">Gsoil1550</strain>
    </source>
</reference>
<protein>
    <submittedName>
        <fullName evidence="1">DUF748 domain-containing protein</fullName>
    </submittedName>
</protein>
<evidence type="ECO:0000313" key="1">
    <source>
        <dbReference type="EMBL" id="QEC66488.1"/>
    </source>
</evidence>
<dbReference type="EMBL" id="CP042435">
    <property type="protein sequence ID" value="QEC66488.1"/>
    <property type="molecule type" value="Genomic_DNA"/>
</dbReference>
<proteinExistence type="predicted"/>
<gene>
    <name evidence="1" type="ORF">FRZ67_03965</name>
</gene>
<accession>A0A5B8V7Y5</accession>
<dbReference type="AlphaFoldDB" id="A0A5B8V7Y5"/>
<organism evidence="1 2">
    <name type="scientific">Panacibacter ginsenosidivorans</name>
    <dbReference type="NCBI Taxonomy" id="1813871"/>
    <lineage>
        <taxon>Bacteria</taxon>
        <taxon>Pseudomonadati</taxon>
        <taxon>Bacteroidota</taxon>
        <taxon>Chitinophagia</taxon>
        <taxon>Chitinophagales</taxon>
        <taxon>Chitinophagaceae</taxon>
        <taxon>Panacibacter</taxon>
    </lineage>
</organism>
<dbReference type="Proteomes" id="UP000321533">
    <property type="component" value="Chromosome"/>
</dbReference>
<evidence type="ECO:0000313" key="2">
    <source>
        <dbReference type="Proteomes" id="UP000321533"/>
    </source>
</evidence>
<keyword evidence="2" id="KW-1185">Reference proteome</keyword>
<dbReference type="KEGG" id="pgin:FRZ67_03965"/>
<sequence length="533" mass="59976">MHTKKKKIWIRWMISLTALLLLLVVGNMILKSILKKRLYDLTKQFQPVANAGYSDVHISLLSGSIDIDSLSIKYHPDTAHKKHTHDLYFPVLHIGGINYFKLISGKNFSASLLQLKNGRIKLDPYLYDKKDSVSSRIFSAIKLPFENLFFDKVELLNTTVQELNDDKQEDLLNGEIILEDLYVAHLGADFSADSIHFSNVQCALTDVNYALPGYHTVHIKKIALNSKDSTLLIDSVNLIPDLGKFQLGQKLHHQADHIRATVSSVKVDGLDVMKLRKKKFIAANLNINQSVVYVFRDRRLPRLMKQQPTSADYLKMIPADVYISHFKLTDATVTSEEFPKKGNQTGFIKIAHISISMQPFFNRQDKNNKSVLTASVKGSIMNAGNIHASIDLDLPTGNEDIKGAIEDLHLTALNPSAENLGQFHIESGVLDHLSFNFSANSKKAKGEIIGAYHDLVIDKLKNNGKENKTAWLPTFALHNFIIPKTKDASTPVKKRTGKIDYDRDPTRLVTFFYIKALLDGIRDSFSLGFLLPE</sequence>